<keyword evidence="4" id="KW-1185">Reference proteome</keyword>
<organism evidence="3 4">
    <name type="scientific">Planoprotostelium fungivorum</name>
    <dbReference type="NCBI Taxonomy" id="1890364"/>
    <lineage>
        <taxon>Eukaryota</taxon>
        <taxon>Amoebozoa</taxon>
        <taxon>Evosea</taxon>
        <taxon>Variosea</taxon>
        <taxon>Cavosteliida</taxon>
        <taxon>Cavosteliaceae</taxon>
        <taxon>Planoprotostelium</taxon>
    </lineage>
</organism>
<evidence type="ECO:0000313" key="3">
    <source>
        <dbReference type="EMBL" id="PRP86507.1"/>
    </source>
</evidence>
<accession>A0A2P6NRC8</accession>
<reference evidence="3 4" key="1">
    <citation type="journal article" date="2018" name="Genome Biol. Evol.">
        <title>Multiple Roots of Fruiting Body Formation in Amoebozoa.</title>
        <authorList>
            <person name="Hillmann F."/>
            <person name="Forbes G."/>
            <person name="Novohradska S."/>
            <person name="Ferling I."/>
            <person name="Riege K."/>
            <person name="Groth M."/>
            <person name="Westermann M."/>
            <person name="Marz M."/>
            <person name="Spaller T."/>
            <person name="Winckler T."/>
            <person name="Schaap P."/>
            <person name="Glockner G."/>
        </authorList>
    </citation>
    <scope>NUCLEOTIDE SEQUENCE [LARGE SCALE GENOMIC DNA]</scope>
    <source>
        <strain evidence="3 4">Jena</strain>
    </source>
</reference>
<sequence length="1489" mass="166882">MDPTKYHRNRKMRNWQWFREWIEDPNHRCLPLPLPPSSLLPDYTRSTKAGRTYFLRDVRRWAKQLFTPNLPFEIFHSKVGLGLKKKNASSSDLTSSLKGERVLLTKYEGERLKRKCYPSLVSAGGKIYGLIGVVSLLNHACEAPLVIEEDGCSVRFRRNGQQTVDEGEEITMQYGGDVNEWPWSCVCPECQEAEKEKVSVKPFDGQWNLQKSKISFNTLLQKRELRSCPGVRSKGMMITTYVSRSVHQGSPARTDVAPSSRLRYNYNKFHKLYSDSGAHYVPGCILTQSHHSRVSCHVACTVHISAMEIPETVVLQWDTYLSAEEESNFGTNLVFWFNIRKCSSVLDKSHTQSKTKRETKSSLSASAQASFSGWGYSGSASVSYSGQQSDSAEKQKEFESKTSKSSVLASGGAPGSYGPDQDSNGPSTYSKWAENLDLLPVPLDYDAGVIGDLLPIRASGLLLRRQWFLAVNRLAQQETEDPNMSTEYRIRVQMKNDDGSSFYIGRIFGPFSFMLKGTNSKENNNWRPLGDPLDESTLFYGPGDTITFSFKDKFLGSITEVYLRDLREEVDGTTVGDIPSGIPLASIHVIDVTNGGDYNFGYDKLYTDLDHWNCTLEKCNWNPIATQPKDVVKVIVTWQNPDKFGGVRYAQLQINGDGSQFRVYWFNGGGIGNLIDVTVSAAFPYPLDPTAFYSSNGCYGRPVTGFSSGLCSQGIWDYSTPINLTNNVFLDYDTIKTFMVNPITSHPDADDNEILIAVNPSNMSHGRIFVTSQGGKGYIVQGNMLQIVLLMYTPVSDMIQIPVIINSDPSMLEQIKISARPAYSNVICEKLSWTASHQQGNIIVTITSDPISPCIIPATIISGMQITSYDDQGNGVIYTSTSVNMLVDETWLPKAVNACGPYSHTVKTLNDLWSASKTPLLDFYTTWYGSSTTFATVDRSQAQLINASCTNLKVPLNNTDQVVPIRGDRHSMYMLDLYNEFPLSRKIHLELAWLSFANIVADVYEITGLDIWVMNVMFMGLFPTTMPLIVYINWTDWKGNGQNTKGTTQSVKSSLTFTEYAPKAPLSVVASLKNPEYRHQYLPTHALPASCGIYEPLRGADRTQSTTSQVVFQAFNYSSLLDQDSFVTISPVTLVYHKFLVLEMATLMLQLTCVWHDPDREGFHTCNDIEYLCCPQSWKPSQLFGLLLPLTVDTIALCTYTKHEGETSPEVFQRVLEIHFPSNGLQIFRVDHLTQVPSRAIRKSSEEHTFLFYDQYNNDRNKVRLTQEQLAPPPHTMSLLVLQNVAHDGTHPGQLDITGTACCSLLHIERIVRSTFSTSAPLARSEVAGGATGIPVTLALQRSFRSVVKSDRRKFLCLLQSVRWFNSYDSKGGVSSLCRVESDEMLMSIQCNQRERRSRMVCQLSCPPACLPWLSDSVFASDPKEEILCTFNKLVQPLRQFRFSSLVSTSSSETWFHSSDPVQSPLFQVMTSDLVNSPLESCPHIPLKI</sequence>
<dbReference type="InterPro" id="IPR020864">
    <property type="entry name" value="MACPF"/>
</dbReference>
<dbReference type="SUPFAM" id="SSF82199">
    <property type="entry name" value="SET domain"/>
    <property type="match status" value="1"/>
</dbReference>
<dbReference type="Proteomes" id="UP000241769">
    <property type="component" value="Unassembled WGS sequence"/>
</dbReference>
<gene>
    <name evidence="3" type="ORF">PROFUN_05289</name>
</gene>
<feature type="region of interest" description="Disordered" evidence="1">
    <location>
        <begin position="385"/>
        <end position="429"/>
    </location>
</feature>
<name>A0A2P6NRC8_9EUKA</name>
<dbReference type="Gene3D" id="2.170.270.10">
    <property type="entry name" value="SET domain"/>
    <property type="match status" value="1"/>
</dbReference>
<evidence type="ECO:0000256" key="1">
    <source>
        <dbReference type="SAM" id="MobiDB-lite"/>
    </source>
</evidence>
<dbReference type="Pfam" id="PF01823">
    <property type="entry name" value="MACPF"/>
    <property type="match status" value="1"/>
</dbReference>
<protein>
    <recommendedName>
        <fullName evidence="2">MACPF domain-containing protein</fullName>
    </recommendedName>
</protein>
<dbReference type="InterPro" id="IPR046341">
    <property type="entry name" value="SET_dom_sf"/>
</dbReference>
<dbReference type="OrthoDB" id="21110at2759"/>
<feature type="domain" description="MACPF" evidence="2">
    <location>
        <begin position="352"/>
        <end position="458"/>
    </location>
</feature>
<dbReference type="EMBL" id="MDYQ01000030">
    <property type="protein sequence ID" value="PRP86507.1"/>
    <property type="molecule type" value="Genomic_DNA"/>
</dbReference>
<evidence type="ECO:0000259" key="2">
    <source>
        <dbReference type="Pfam" id="PF01823"/>
    </source>
</evidence>
<proteinExistence type="predicted"/>
<feature type="compositionally biased region" description="Basic and acidic residues" evidence="1">
    <location>
        <begin position="391"/>
        <end position="402"/>
    </location>
</feature>
<evidence type="ECO:0000313" key="4">
    <source>
        <dbReference type="Proteomes" id="UP000241769"/>
    </source>
</evidence>
<comment type="caution">
    <text evidence="3">The sequence shown here is derived from an EMBL/GenBank/DDBJ whole genome shotgun (WGS) entry which is preliminary data.</text>
</comment>
<dbReference type="InParanoid" id="A0A2P6NRC8"/>